<accession>A0A928TT98</accession>
<dbReference type="Proteomes" id="UP000710385">
    <property type="component" value="Unassembled WGS sequence"/>
</dbReference>
<comment type="caution">
    <text evidence="1">The sequence shown here is derived from an EMBL/GenBank/DDBJ whole genome shotgun (WGS) entry which is preliminary data.</text>
</comment>
<reference evidence="1" key="1">
    <citation type="submission" date="2020-05" db="EMBL/GenBank/DDBJ databases">
        <title>High-Quality Genomes of Partial-Nitritation/Anammox System by Hierarchical Clustering Based Hybrid Assembly.</title>
        <authorList>
            <person name="Liu L."/>
            <person name="Wang Y."/>
            <person name="Che Y."/>
            <person name="Chen Y."/>
            <person name="Xia Y."/>
            <person name="Luo R."/>
            <person name="Cheng S.H."/>
            <person name="Zheng C."/>
            <person name="Zhang T."/>
        </authorList>
    </citation>
    <scope>NUCLEOTIDE SEQUENCE</scope>
    <source>
        <strain evidence="1">H1_PAT1</strain>
    </source>
</reference>
<sequence>MKLATKRVFVIVLTVLVSAALAYGIYLAGSPGQERLHRLDEQRVSHLQQIASSVDSFYTQEARLPSSLDELRTSRFTYLTSVADPETDIPYEYRMTADKAYELCAVFNLPTPDMPKDYGPTPDFWRHEAGRMCYVFDVRTLDVLKPALPVR</sequence>
<name>A0A928TT98_UNCKA</name>
<proteinExistence type="predicted"/>
<protein>
    <submittedName>
        <fullName evidence="1">Uncharacterized protein</fullName>
    </submittedName>
</protein>
<dbReference type="AlphaFoldDB" id="A0A928TT98"/>
<evidence type="ECO:0000313" key="2">
    <source>
        <dbReference type="Proteomes" id="UP000710385"/>
    </source>
</evidence>
<evidence type="ECO:0000313" key="1">
    <source>
        <dbReference type="EMBL" id="MBE7524926.1"/>
    </source>
</evidence>
<gene>
    <name evidence="1" type="ORF">HS096_00795</name>
</gene>
<dbReference type="EMBL" id="JABTTY010000001">
    <property type="protein sequence ID" value="MBE7524926.1"/>
    <property type="molecule type" value="Genomic_DNA"/>
</dbReference>
<organism evidence="1 2">
    <name type="scientific">candidate division WWE3 bacterium</name>
    <dbReference type="NCBI Taxonomy" id="2053526"/>
    <lineage>
        <taxon>Bacteria</taxon>
        <taxon>Katanobacteria</taxon>
    </lineage>
</organism>